<organism evidence="1 2">
    <name type="scientific">Araneus ventricosus</name>
    <name type="common">Orbweaver spider</name>
    <name type="synonym">Epeira ventricosa</name>
    <dbReference type="NCBI Taxonomy" id="182803"/>
    <lineage>
        <taxon>Eukaryota</taxon>
        <taxon>Metazoa</taxon>
        <taxon>Ecdysozoa</taxon>
        <taxon>Arthropoda</taxon>
        <taxon>Chelicerata</taxon>
        <taxon>Arachnida</taxon>
        <taxon>Araneae</taxon>
        <taxon>Araneomorphae</taxon>
        <taxon>Entelegynae</taxon>
        <taxon>Araneoidea</taxon>
        <taxon>Araneidae</taxon>
        <taxon>Araneus</taxon>
    </lineage>
</organism>
<dbReference type="Proteomes" id="UP000499080">
    <property type="component" value="Unassembled WGS sequence"/>
</dbReference>
<keyword evidence="2" id="KW-1185">Reference proteome</keyword>
<dbReference type="AlphaFoldDB" id="A0A4Y2DT27"/>
<dbReference type="EMBL" id="BGPR01000435">
    <property type="protein sequence ID" value="GBM20002.1"/>
    <property type="molecule type" value="Genomic_DNA"/>
</dbReference>
<comment type="caution">
    <text evidence="1">The sequence shown here is derived from an EMBL/GenBank/DDBJ whole genome shotgun (WGS) entry which is preliminary data.</text>
</comment>
<proteinExistence type="predicted"/>
<evidence type="ECO:0000313" key="1">
    <source>
        <dbReference type="EMBL" id="GBM20002.1"/>
    </source>
</evidence>
<evidence type="ECO:0000313" key="2">
    <source>
        <dbReference type="Proteomes" id="UP000499080"/>
    </source>
</evidence>
<accession>A0A4Y2DT27</accession>
<gene>
    <name evidence="1" type="ORF">AVEN_77922_1</name>
</gene>
<dbReference type="OrthoDB" id="8194903at2759"/>
<dbReference type="InterPro" id="IPR004242">
    <property type="entry name" value="Transposase_21"/>
</dbReference>
<dbReference type="PANTHER" id="PTHR33053:SF9">
    <property type="entry name" value="AGAP000105-PA"/>
    <property type="match status" value="1"/>
</dbReference>
<name>A0A4Y2DT27_ARAVE</name>
<reference evidence="1 2" key="1">
    <citation type="journal article" date="2019" name="Sci. Rep.">
        <title>Orb-weaving spider Araneus ventricosus genome elucidates the spidroin gene catalogue.</title>
        <authorList>
            <person name="Kono N."/>
            <person name="Nakamura H."/>
            <person name="Ohtoshi R."/>
            <person name="Moran D.A.P."/>
            <person name="Shinohara A."/>
            <person name="Yoshida Y."/>
            <person name="Fujiwara M."/>
            <person name="Mori M."/>
            <person name="Tomita M."/>
            <person name="Arakawa K."/>
        </authorList>
    </citation>
    <scope>NUCLEOTIDE SEQUENCE [LARGE SCALE GENOMIC DNA]</scope>
</reference>
<protein>
    <submittedName>
        <fullName evidence="1">Uncharacterized protein</fullName>
    </submittedName>
</protein>
<dbReference type="PANTHER" id="PTHR33053">
    <property type="entry name" value="PROTEIN, PUTATIVE-RELATED"/>
    <property type="match status" value="1"/>
</dbReference>
<sequence>MNFNFVKEQQNSHNFCLDLPLILDYKNWKVYVHNFKEDFSPSSSYRDILDGEAYAKIKNLKYSDNISLQFNIDGISMYRKSNYPIWPIQCLINELPPNERKDHILMCDLLFGPHKPNLNIFFKPFVTELSNLSRSGFKWIDATNSKQTVSKVFPIICSSDAPTRAAIQNFILYNGKYGYGFCQDSGERVEKAKGSAVFFHFNNHSLKFVLLNNVWILLKKLL</sequence>
<dbReference type="Pfam" id="PF02992">
    <property type="entry name" value="Transposase_21"/>
    <property type="match status" value="1"/>
</dbReference>